<dbReference type="PANTHER" id="PTHR12110:SF21">
    <property type="entry name" value="XYLOSE ISOMERASE-LIKE TIM BARREL DOMAIN-CONTAINING PROTEIN"/>
    <property type="match status" value="1"/>
</dbReference>
<sequence length="262" mass="28707">MSLRQGFTVETGHDLDAALSFAADSGFDYVELNMDAAFERSHVDAGDVRAAFADAPVDPLVHLPYRVDPGSVHAGVREGACRELEASIDTALEFGAERGVMHATSRANAAKFDGPEIRDRIFESVRRVDEYASDRGFSLVVENVKGPFFDAGDFPALFAETDAAACLDTGHAMVAGYDLAWQAALLREHGDRIDHVHLNTRRGESRADEHLPIGIGGHPFDDLAAAMRETDWSGTCTHEVFGFDYEYVALGKRRFDEWLAAE</sequence>
<protein>
    <submittedName>
        <fullName evidence="2">Sugar phosphate isomerase/epimerase family protein</fullName>
    </submittedName>
</protein>
<dbReference type="PANTHER" id="PTHR12110">
    <property type="entry name" value="HYDROXYPYRUVATE ISOMERASE"/>
    <property type="match status" value="1"/>
</dbReference>
<dbReference type="GO" id="GO:0016853">
    <property type="term" value="F:isomerase activity"/>
    <property type="evidence" value="ECO:0007669"/>
    <property type="project" value="UniProtKB-KW"/>
</dbReference>
<dbReference type="Proteomes" id="UP001596388">
    <property type="component" value="Unassembled WGS sequence"/>
</dbReference>
<accession>A0ABD5X4S8</accession>
<organism evidence="2 3">
    <name type="scientific">Halobaculum marinum</name>
    <dbReference type="NCBI Taxonomy" id="3031996"/>
    <lineage>
        <taxon>Archaea</taxon>
        <taxon>Methanobacteriati</taxon>
        <taxon>Methanobacteriota</taxon>
        <taxon>Stenosarchaea group</taxon>
        <taxon>Halobacteria</taxon>
        <taxon>Halobacteriales</taxon>
        <taxon>Haloferacaceae</taxon>
        <taxon>Halobaculum</taxon>
    </lineage>
</organism>
<reference evidence="2 3" key="1">
    <citation type="journal article" date="2019" name="Int. J. Syst. Evol. Microbiol.">
        <title>The Global Catalogue of Microorganisms (GCM) 10K type strain sequencing project: providing services to taxonomists for standard genome sequencing and annotation.</title>
        <authorList>
            <consortium name="The Broad Institute Genomics Platform"/>
            <consortium name="The Broad Institute Genome Sequencing Center for Infectious Disease"/>
            <person name="Wu L."/>
            <person name="Ma J."/>
        </authorList>
    </citation>
    <scope>NUCLEOTIDE SEQUENCE [LARGE SCALE GENOMIC DNA]</scope>
    <source>
        <strain evidence="2 3">DT55</strain>
    </source>
</reference>
<dbReference type="EMBL" id="JBHTAG010000003">
    <property type="protein sequence ID" value="MFC7098036.1"/>
    <property type="molecule type" value="Genomic_DNA"/>
</dbReference>
<dbReference type="InterPro" id="IPR013022">
    <property type="entry name" value="Xyl_isomerase-like_TIM-brl"/>
</dbReference>
<dbReference type="InterPro" id="IPR050312">
    <property type="entry name" value="IolE/XylAMocC-like"/>
</dbReference>
<dbReference type="InterPro" id="IPR036237">
    <property type="entry name" value="Xyl_isomerase-like_sf"/>
</dbReference>
<dbReference type="AlphaFoldDB" id="A0ABD5X4S8"/>
<feature type="domain" description="Xylose isomerase-like TIM barrel" evidence="1">
    <location>
        <begin position="20"/>
        <end position="242"/>
    </location>
</feature>
<proteinExistence type="predicted"/>
<evidence type="ECO:0000313" key="3">
    <source>
        <dbReference type="Proteomes" id="UP001596388"/>
    </source>
</evidence>
<comment type="caution">
    <text evidence="2">The sequence shown here is derived from an EMBL/GenBank/DDBJ whole genome shotgun (WGS) entry which is preliminary data.</text>
</comment>
<keyword evidence="3" id="KW-1185">Reference proteome</keyword>
<dbReference type="SUPFAM" id="SSF51658">
    <property type="entry name" value="Xylose isomerase-like"/>
    <property type="match status" value="1"/>
</dbReference>
<evidence type="ECO:0000313" key="2">
    <source>
        <dbReference type="EMBL" id="MFC7098036.1"/>
    </source>
</evidence>
<dbReference type="Gene3D" id="3.20.20.150">
    <property type="entry name" value="Divalent-metal-dependent TIM barrel enzymes"/>
    <property type="match status" value="1"/>
</dbReference>
<dbReference type="GeneID" id="79271044"/>
<name>A0ABD5X4S8_9EURY</name>
<dbReference type="Pfam" id="PF01261">
    <property type="entry name" value="AP_endonuc_2"/>
    <property type="match status" value="1"/>
</dbReference>
<evidence type="ECO:0000259" key="1">
    <source>
        <dbReference type="Pfam" id="PF01261"/>
    </source>
</evidence>
<dbReference type="RefSeq" id="WP_276237471.1">
    <property type="nucleotide sequence ID" value="NZ_CP119989.1"/>
</dbReference>
<keyword evidence="2" id="KW-0413">Isomerase</keyword>
<gene>
    <name evidence="2" type="ORF">ACFQKD_12055</name>
</gene>